<dbReference type="HOGENOM" id="CLU_474047_0_0_1"/>
<feature type="region of interest" description="Disordered" evidence="1">
    <location>
        <begin position="1"/>
        <end position="28"/>
    </location>
</feature>
<comment type="caution">
    <text evidence="2">The sequence shown here is derived from an EMBL/GenBank/DDBJ whole genome shotgun (WGS) entry which is preliminary data.</text>
</comment>
<feature type="region of interest" description="Disordered" evidence="1">
    <location>
        <begin position="218"/>
        <end position="264"/>
    </location>
</feature>
<feature type="compositionally biased region" description="Polar residues" evidence="1">
    <location>
        <begin position="218"/>
        <end position="232"/>
    </location>
</feature>
<feature type="region of interest" description="Disordered" evidence="1">
    <location>
        <begin position="337"/>
        <end position="360"/>
    </location>
</feature>
<accession>A0A0A2VQU3</accession>
<evidence type="ECO:0000313" key="3">
    <source>
        <dbReference type="Proteomes" id="UP000030106"/>
    </source>
</evidence>
<dbReference type="EMBL" id="ANFO01000378">
    <property type="protein sequence ID" value="KGQ09993.1"/>
    <property type="molecule type" value="Genomic_DNA"/>
</dbReference>
<sequence length="575" mass="62612">MEKTKVPPSGASNSAANKPSHPGAKPRLRKFAFNPDRRWGFTTPGRVRRRIIRVSSRKGLPLPTEAVDAWNDASGAGVTFGLAETTLNPRDYGSFAVVHPTSNCECPKEAYGEGLDALLFKKTVRAASSTADGLCALSAAPGLERCRDYIAFYSEWAGKGDAKFPSLMHKSIKRNLNAFCKRSLQKYMSSMNESPVLSVNPITLVSIESQGHIKIPALQQTVTKPAEKQSQAGERPSTIVKEITTETSSKSLEQQEQSKDTSNSIPIFTPLQVALEPGQQPQSETSGNTPQTEPATTGLQNLARIEQNSKNYQTLQGSPVQNSKGCQTIRESPVHNSKGCQTLQESSSQNSKGCQTIRESPVQNRKGCQTLRESTLQSVPREMSKMDTCLARLFTVDDEYTASDALELLEILSFSICGNIRLREVYWRFGYENTQQFARCASLSTNAVCDSLSVGQFESKKYDELAQRNGLGLAKGCIERTIGSANLAVANPDALLPGHGSTNDVASGLVCALDKLQEQLPAVTDAFPIEMRNNILSLAHCAQSGGAMRIREDRDVVMAIKAALETLLQNMDVIE</sequence>
<evidence type="ECO:0000256" key="1">
    <source>
        <dbReference type="SAM" id="MobiDB-lite"/>
    </source>
</evidence>
<organism evidence="2 3">
    <name type="scientific">Beauveria bassiana D1-5</name>
    <dbReference type="NCBI Taxonomy" id="1245745"/>
    <lineage>
        <taxon>Eukaryota</taxon>
        <taxon>Fungi</taxon>
        <taxon>Dikarya</taxon>
        <taxon>Ascomycota</taxon>
        <taxon>Pezizomycotina</taxon>
        <taxon>Sordariomycetes</taxon>
        <taxon>Hypocreomycetidae</taxon>
        <taxon>Hypocreales</taxon>
        <taxon>Cordycipitaceae</taxon>
        <taxon>Beauveria</taxon>
    </lineage>
</organism>
<feature type="compositionally biased region" description="Low complexity" evidence="1">
    <location>
        <begin position="245"/>
        <end position="255"/>
    </location>
</feature>
<proteinExistence type="predicted"/>
<gene>
    <name evidence="2" type="ORF">BBAD15_g4676</name>
</gene>
<evidence type="ECO:0000313" key="2">
    <source>
        <dbReference type="EMBL" id="KGQ09993.1"/>
    </source>
</evidence>
<reference evidence="2" key="1">
    <citation type="submission" date="2012-10" db="EMBL/GenBank/DDBJ databases">
        <title>Genome sequencing and analysis of entomopathogenic fungi Beauveria bassiana D1-5.</title>
        <authorList>
            <person name="Li Q."/>
            <person name="Wang L."/>
            <person name="Zhang Z."/>
            <person name="Wang Q."/>
            <person name="Ren J."/>
            <person name="Wang M."/>
            <person name="Xu W."/>
            <person name="Wang J."/>
            <person name="Lu Y."/>
            <person name="Du Q."/>
            <person name="Sun Z."/>
        </authorList>
    </citation>
    <scope>NUCLEOTIDE SEQUENCE [LARGE SCALE GENOMIC DNA]</scope>
    <source>
        <strain evidence="2">D1-5</strain>
    </source>
</reference>
<protein>
    <submittedName>
        <fullName evidence="2">Uncharacterized protein</fullName>
    </submittedName>
</protein>
<feature type="compositionally biased region" description="Polar residues" evidence="1">
    <location>
        <begin position="279"/>
        <end position="295"/>
    </location>
</feature>
<dbReference type="Proteomes" id="UP000030106">
    <property type="component" value="Unassembled WGS sequence"/>
</dbReference>
<dbReference type="OrthoDB" id="4727852at2759"/>
<feature type="region of interest" description="Disordered" evidence="1">
    <location>
        <begin position="276"/>
        <end position="295"/>
    </location>
</feature>
<name>A0A0A2VQU3_BEABA</name>
<dbReference type="AlphaFoldDB" id="A0A0A2VQU3"/>